<feature type="region of interest" description="Disordered" evidence="1">
    <location>
        <begin position="32"/>
        <end position="55"/>
    </location>
</feature>
<dbReference type="SUPFAM" id="SSF81995">
    <property type="entry name" value="beta-sandwich domain of Sec23/24"/>
    <property type="match status" value="1"/>
</dbReference>
<organism evidence="2 3">
    <name type="scientific">Parasitella parasitica</name>
    <dbReference type="NCBI Taxonomy" id="35722"/>
    <lineage>
        <taxon>Eukaryota</taxon>
        <taxon>Fungi</taxon>
        <taxon>Fungi incertae sedis</taxon>
        <taxon>Mucoromycota</taxon>
        <taxon>Mucoromycotina</taxon>
        <taxon>Mucoromycetes</taxon>
        <taxon>Mucorales</taxon>
        <taxon>Mucorineae</taxon>
        <taxon>Mucoraceae</taxon>
        <taxon>Parasitella</taxon>
    </lineage>
</organism>
<evidence type="ECO:0000256" key="1">
    <source>
        <dbReference type="SAM" id="MobiDB-lite"/>
    </source>
</evidence>
<name>A0A0B7NNH7_9FUNG</name>
<proteinExistence type="predicted"/>
<evidence type="ECO:0000313" key="3">
    <source>
        <dbReference type="Proteomes" id="UP000054107"/>
    </source>
</evidence>
<dbReference type="Proteomes" id="UP000054107">
    <property type="component" value="Unassembled WGS sequence"/>
</dbReference>
<dbReference type="EMBL" id="LN733168">
    <property type="protein sequence ID" value="CEP16459.1"/>
    <property type="molecule type" value="Genomic_DNA"/>
</dbReference>
<gene>
    <name evidence="2" type="primary">PARPA_10725.1 scaffold 41683</name>
</gene>
<dbReference type="AlphaFoldDB" id="A0A0B7NNH7"/>
<accession>A0A0B7NNH7</accession>
<protein>
    <recommendedName>
        <fullName evidence="4">FAR1 domain-containing protein</fullName>
    </recommendedName>
</protein>
<evidence type="ECO:0000313" key="2">
    <source>
        <dbReference type="EMBL" id="CEP16459.1"/>
    </source>
</evidence>
<reference evidence="2 3" key="1">
    <citation type="submission" date="2014-09" db="EMBL/GenBank/DDBJ databases">
        <authorList>
            <person name="Ellenberger Sabrina"/>
        </authorList>
    </citation>
    <scope>NUCLEOTIDE SEQUENCE [LARGE SCALE GENOMIC DNA]</scope>
    <source>
        <strain evidence="2 3">CBS 412.66</strain>
    </source>
</reference>
<keyword evidence="3" id="KW-1185">Reference proteome</keyword>
<sequence length="247" mass="28665">MIRMNDVKIQDSNLCFVAPILHPQQFQHQIHEQQQIQQLQQAQSPQETHQAQQAQPLPHQLQLLAQEQQQQQQQQQRPSSQEKLYFQTLEEAEAHFRRINKERGHFLVKRSSQLKQEKGKMFLLLECKFGGVFRPSKKKSLNNPRDAKSAKVNCKYTIRITEKDAQWVVKPSKFEHSCEPKKGIDVYSRLPENRQLDQVQTSIFNAMYEANASTRDIADALSSTGKIAFPRDVKNKRACIKQAAAYI</sequence>
<dbReference type="OrthoDB" id="2266930at2759"/>
<evidence type="ECO:0008006" key="4">
    <source>
        <dbReference type="Google" id="ProtNLM"/>
    </source>
</evidence>